<organism evidence="1 2">
    <name type="scientific">Aspergillus costaricaensis CBS 115574</name>
    <dbReference type="NCBI Taxonomy" id="1448317"/>
    <lineage>
        <taxon>Eukaryota</taxon>
        <taxon>Fungi</taxon>
        <taxon>Dikarya</taxon>
        <taxon>Ascomycota</taxon>
        <taxon>Pezizomycotina</taxon>
        <taxon>Eurotiomycetes</taxon>
        <taxon>Eurotiomycetidae</taxon>
        <taxon>Eurotiales</taxon>
        <taxon>Aspergillaceae</taxon>
        <taxon>Aspergillus</taxon>
        <taxon>Aspergillus subgen. Circumdati</taxon>
    </lineage>
</organism>
<proteinExistence type="predicted"/>
<keyword evidence="2" id="KW-1185">Reference proteome</keyword>
<reference evidence="1" key="1">
    <citation type="submission" date="2018-02" db="EMBL/GenBank/DDBJ databases">
        <title>The genomes of Aspergillus section Nigri reveals drivers in fungal speciation.</title>
        <authorList>
            <consortium name="DOE Joint Genome Institute"/>
            <person name="Vesth T.C."/>
            <person name="Nybo J."/>
            <person name="Theobald S."/>
            <person name="Brandl J."/>
            <person name="Frisvad J.C."/>
            <person name="Nielsen K.F."/>
            <person name="Lyhne E.K."/>
            <person name="Kogle M.E."/>
            <person name="Kuo A."/>
            <person name="Riley R."/>
            <person name="Clum A."/>
            <person name="Nolan M."/>
            <person name="Lipzen A."/>
            <person name="Salamov A."/>
            <person name="Henrissat B."/>
            <person name="Wiebenga A."/>
            <person name="De vries R.P."/>
            <person name="Grigoriev I.V."/>
            <person name="Mortensen U.H."/>
            <person name="Andersen M.R."/>
            <person name="Baker S.E."/>
        </authorList>
    </citation>
    <scope>NUCLEOTIDE SEQUENCE</scope>
    <source>
        <strain evidence="1">CBS 115574</strain>
    </source>
</reference>
<accession>A0ACD1IPQ1</accession>
<evidence type="ECO:0000313" key="1">
    <source>
        <dbReference type="EMBL" id="RAK92636.1"/>
    </source>
</evidence>
<sequence length="632" mass="72118">MFNTYVAITPRLKNIAYNSREALADHLPADPVLSILQFTYRRGVNVAEPSQRAHVLWQKSLKFVSTVPGFQGMYWAPVDHTSPHQQIIVLIQWDSGHGWKCFQSSLGFSMMLGYIESISNRCIQSVLPVNLPISDSLLELVSFRFGFSDEDEYNQKPGFKSKWETDFAPFLNNTSANVESDLLYCCGEWLEADQASEDRYFVGLLFWKPDSQDGHRHRRQANDHNLRIRIAHLVEHTAEVVSVYTRQLNQVNVSSGASIETLGLSTASPSPVSVNGQFNSNHPVFQSHVKREYNIDEQTFSQGQDQRHLESMRQARQTPPQRIAGGPAGTWYPMGKISQHHLPQSLEYSGRPTMDWISFRAQRGHPAVEAGGAFEDLRRKLWGMGDCPRIFWGKCQENKGEGEGNLISFSLFIALEHSEHPKHQKPEAEAEAEVRAQLQQCIREFKDACGDAIQDLSHRRTPSLFPFPSVPHSMDMVVFDVSPNETDQCSFGYAFSNYQATTRQTQVVGSLHSPWSAFMPRCQGWLSDYDYKSPPQQSEQEQPLPVQFISIFECEKEGAREEWYRDFAERAQTQYDLLGHIVDWLRTLSTRITIQHLVVEKEDPWMTADRLAKAQRPPSPLPPSIFDLPRAR</sequence>
<dbReference type="EMBL" id="KZ824538">
    <property type="protein sequence ID" value="RAK92636.1"/>
    <property type="molecule type" value="Genomic_DNA"/>
</dbReference>
<evidence type="ECO:0000313" key="2">
    <source>
        <dbReference type="Proteomes" id="UP000249748"/>
    </source>
</evidence>
<dbReference type="Proteomes" id="UP000249748">
    <property type="component" value="Unassembled WGS sequence"/>
</dbReference>
<protein>
    <submittedName>
        <fullName evidence="1">Uncharacterized protein</fullName>
    </submittedName>
</protein>
<gene>
    <name evidence="1" type="ORF">BO79DRAFT_242935</name>
</gene>
<name>A0ACD1IPQ1_9EURO</name>